<dbReference type="RefSeq" id="WP_139579601.1">
    <property type="nucleotide sequence ID" value="NZ_VDMA02000026.1"/>
</dbReference>
<dbReference type="Proteomes" id="UP000313066">
    <property type="component" value="Unassembled WGS sequence"/>
</dbReference>
<accession>A0A5N6BH61</accession>
<organism evidence="1 2">
    <name type="scientific">Microbispora catharanthi</name>
    <dbReference type="NCBI Taxonomy" id="1712871"/>
    <lineage>
        <taxon>Bacteria</taxon>
        <taxon>Bacillati</taxon>
        <taxon>Actinomycetota</taxon>
        <taxon>Actinomycetes</taxon>
        <taxon>Streptosporangiales</taxon>
        <taxon>Streptosporangiaceae</taxon>
        <taxon>Microbispora</taxon>
    </lineage>
</organism>
<comment type="caution">
    <text evidence="1">The sequence shown here is derived from an EMBL/GenBank/DDBJ whole genome shotgun (WGS) entry which is preliminary data.</text>
</comment>
<dbReference type="AlphaFoldDB" id="A0A5N6BH61"/>
<keyword evidence="2" id="KW-1185">Reference proteome</keyword>
<gene>
    <name evidence="1" type="ORF">FH610_035365</name>
</gene>
<dbReference type="EMBL" id="VDMA02000026">
    <property type="protein sequence ID" value="KAB8179353.1"/>
    <property type="molecule type" value="Genomic_DNA"/>
</dbReference>
<proteinExistence type="predicted"/>
<reference evidence="1 2" key="1">
    <citation type="submission" date="2019-10" db="EMBL/GenBank/DDBJ databases">
        <title>Nonomuraea sp. nov., isolated from Phyllanthus amarus.</title>
        <authorList>
            <person name="Klykleung N."/>
            <person name="Tanasupawat S."/>
        </authorList>
    </citation>
    <scope>NUCLEOTIDE SEQUENCE [LARGE SCALE GENOMIC DNA]</scope>
    <source>
        <strain evidence="1 2">CR1-09</strain>
    </source>
</reference>
<name>A0A5N6BH61_9ACTN</name>
<protein>
    <submittedName>
        <fullName evidence="1">Uncharacterized protein</fullName>
    </submittedName>
</protein>
<sequence>MELRRGLHVRVGGTGEVVEEDGLLLGRVALDDGADLLTGRSQGLVEAAGTGDEFGAVSS</sequence>
<evidence type="ECO:0000313" key="2">
    <source>
        <dbReference type="Proteomes" id="UP000313066"/>
    </source>
</evidence>
<evidence type="ECO:0000313" key="1">
    <source>
        <dbReference type="EMBL" id="KAB8179353.1"/>
    </source>
</evidence>